<keyword evidence="3" id="KW-1185">Reference proteome</keyword>
<evidence type="ECO:0000313" key="2">
    <source>
        <dbReference type="EMBL" id="PRQ18460.1"/>
    </source>
</evidence>
<feature type="transmembrane region" description="Helical" evidence="1">
    <location>
        <begin position="32"/>
        <end position="54"/>
    </location>
</feature>
<dbReference type="Proteomes" id="UP000238479">
    <property type="component" value="Chromosome 7"/>
</dbReference>
<dbReference type="EMBL" id="PDCK01000045">
    <property type="protein sequence ID" value="PRQ18460.1"/>
    <property type="molecule type" value="Genomic_DNA"/>
</dbReference>
<evidence type="ECO:0000256" key="1">
    <source>
        <dbReference type="SAM" id="Phobius"/>
    </source>
</evidence>
<accession>A0A2P6P956</accession>
<organism evidence="2 3">
    <name type="scientific">Rosa chinensis</name>
    <name type="common">China rose</name>
    <dbReference type="NCBI Taxonomy" id="74649"/>
    <lineage>
        <taxon>Eukaryota</taxon>
        <taxon>Viridiplantae</taxon>
        <taxon>Streptophyta</taxon>
        <taxon>Embryophyta</taxon>
        <taxon>Tracheophyta</taxon>
        <taxon>Spermatophyta</taxon>
        <taxon>Magnoliopsida</taxon>
        <taxon>eudicotyledons</taxon>
        <taxon>Gunneridae</taxon>
        <taxon>Pentapetalae</taxon>
        <taxon>rosids</taxon>
        <taxon>fabids</taxon>
        <taxon>Rosales</taxon>
        <taxon>Rosaceae</taxon>
        <taxon>Rosoideae</taxon>
        <taxon>Rosoideae incertae sedis</taxon>
        <taxon>Rosa</taxon>
    </lineage>
</organism>
<comment type="caution">
    <text evidence="2">The sequence shown here is derived from an EMBL/GenBank/DDBJ whole genome shotgun (WGS) entry which is preliminary data.</text>
</comment>
<protein>
    <submittedName>
        <fullName evidence="2">Uncharacterized protein</fullName>
    </submittedName>
</protein>
<reference evidence="2 3" key="1">
    <citation type="journal article" date="2018" name="Nat. Genet.">
        <title>The Rosa genome provides new insights in the design of modern roses.</title>
        <authorList>
            <person name="Bendahmane M."/>
        </authorList>
    </citation>
    <scope>NUCLEOTIDE SEQUENCE [LARGE SCALE GENOMIC DNA]</scope>
    <source>
        <strain evidence="3">cv. Old Blush</strain>
    </source>
</reference>
<gene>
    <name evidence="2" type="ORF">RchiOBHm_Chr7g0206271</name>
</gene>
<keyword evidence="1" id="KW-1133">Transmembrane helix</keyword>
<keyword evidence="1" id="KW-0472">Membrane</keyword>
<keyword evidence="1" id="KW-0812">Transmembrane</keyword>
<evidence type="ECO:0000313" key="3">
    <source>
        <dbReference type="Proteomes" id="UP000238479"/>
    </source>
</evidence>
<proteinExistence type="predicted"/>
<dbReference type="Gramene" id="PRQ18460">
    <property type="protein sequence ID" value="PRQ18460"/>
    <property type="gene ID" value="RchiOBHm_Chr7g0206271"/>
</dbReference>
<name>A0A2P6P956_ROSCH</name>
<sequence>MHIYSMYNQKPPLSTILAKSSHYSLFHYLKDIHITLTFFFPLTFITPSTSYLSLKQYFWRM</sequence>
<dbReference type="AlphaFoldDB" id="A0A2P6P956"/>